<dbReference type="EMBL" id="MVIE01000154">
    <property type="protein sequence ID" value="ORB31300.1"/>
    <property type="molecule type" value="Genomic_DNA"/>
</dbReference>
<gene>
    <name evidence="2" type="ORF">BST39_28835</name>
</gene>
<name>A0A1X0HXZ5_9MYCO</name>
<evidence type="ECO:0000313" key="2">
    <source>
        <dbReference type="EMBL" id="ORB31300.1"/>
    </source>
</evidence>
<dbReference type="GO" id="GO:0045892">
    <property type="term" value="P:negative regulation of DNA-templated transcription"/>
    <property type="evidence" value="ECO:0007669"/>
    <property type="project" value="InterPro"/>
</dbReference>
<accession>A0A1X0HXZ5</accession>
<dbReference type="Pfam" id="PF08362">
    <property type="entry name" value="TetR_C_3"/>
    <property type="match status" value="1"/>
</dbReference>
<dbReference type="SUPFAM" id="SSF48498">
    <property type="entry name" value="Tetracyclin repressor-like, C-terminal domain"/>
    <property type="match status" value="1"/>
</dbReference>
<dbReference type="RefSeq" id="WP_211284446.1">
    <property type="nucleotide sequence ID" value="NZ_MVIE01000154.1"/>
</dbReference>
<proteinExistence type="predicted"/>
<dbReference type="Proteomes" id="UP000192513">
    <property type="component" value="Unassembled WGS sequence"/>
</dbReference>
<dbReference type="Gene3D" id="1.10.357.10">
    <property type="entry name" value="Tetracycline Repressor, domain 2"/>
    <property type="match status" value="1"/>
</dbReference>
<dbReference type="AlphaFoldDB" id="A0A1X0HXZ5"/>
<sequence length="91" mass="10147">MRGAPRMPAPLLERLDAQAERNAERIRQWIDEGLLAPLDPYHLLLNLWAMTESYALGGWQLARLTGQAGLDASDYRQAAENIVRLVCAGCL</sequence>
<reference evidence="2 3" key="1">
    <citation type="submission" date="2017-02" db="EMBL/GenBank/DDBJ databases">
        <title>The new phylogeny of genus Mycobacterium.</title>
        <authorList>
            <person name="Tortoli E."/>
            <person name="Trovato A."/>
            <person name="Cirillo D.M."/>
        </authorList>
    </citation>
    <scope>NUCLEOTIDE SEQUENCE [LARGE SCALE GENOMIC DNA]</scope>
    <source>
        <strain evidence="2 3">DSM 45000</strain>
    </source>
</reference>
<comment type="caution">
    <text evidence="2">The sequence shown here is derived from an EMBL/GenBank/DDBJ whole genome shotgun (WGS) entry which is preliminary data.</text>
</comment>
<organism evidence="2 3">
    <name type="scientific">Mycobacterium paraseoulense</name>
    <dbReference type="NCBI Taxonomy" id="590652"/>
    <lineage>
        <taxon>Bacteria</taxon>
        <taxon>Bacillati</taxon>
        <taxon>Actinomycetota</taxon>
        <taxon>Actinomycetes</taxon>
        <taxon>Mycobacteriales</taxon>
        <taxon>Mycobacteriaceae</taxon>
        <taxon>Mycobacterium</taxon>
    </lineage>
</organism>
<feature type="non-terminal residue" evidence="2">
    <location>
        <position position="1"/>
    </location>
</feature>
<evidence type="ECO:0000259" key="1">
    <source>
        <dbReference type="Pfam" id="PF08362"/>
    </source>
</evidence>
<feature type="domain" description="Transcription regulator YcdC C-terminal" evidence="1">
    <location>
        <begin position="1"/>
        <end position="90"/>
    </location>
</feature>
<keyword evidence="3" id="KW-1185">Reference proteome</keyword>
<evidence type="ECO:0000313" key="3">
    <source>
        <dbReference type="Proteomes" id="UP000192513"/>
    </source>
</evidence>
<dbReference type="InterPro" id="IPR036271">
    <property type="entry name" value="Tet_transcr_reg_TetR-rel_C_sf"/>
</dbReference>
<feature type="non-terminal residue" evidence="2">
    <location>
        <position position="91"/>
    </location>
</feature>
<protein>
    <submittedName>
        <fullName evidence="2">TetR family transcriptional regulator</fullName>
    </submittedName>
</protein>
<dbReference type="InterPro" id="IPR013573">
    <property type="entry name" value="Tscrpt_reg_YcdC_C"/>
</dbReference>